<evidence type="ECO:0000256" key="1">
    <source>
        <dbReference type="SAM" id="MobiDB-lite"/>
    </source>
</evidence>
<organism evidence="2 3">
    <name type="scientific">Hibiscus sabdariffa</name>
    <name type="common">roselle</name>
    <dbReference type="NCBI Taxonomy" id="183260"/>
    <lineage>
        <taxon>Eukaryota</taxon>
        <taxon>Viridiplantae</taxon>
        <taxon>Streptophyta</taxon>
        <taxon>Embryophyta</taxon>
        <taxon>Tracheophyta</taxon>
        <taxon>Spermatophyta</taxon>
        <taxon>Magnoliopsida</taxon>
        <taxon>eudicotyledons</taxon>
        <taxon>Gunneridae</taxon>
        <taxon>Pentapetalae</taxon>
        <taxon>rosids</taxon>
        <taxon>malvids</taxon>
        <taxon>Malvales</taxon>
        <taxon>Malvaceae</taxon>
        <taxon>Malvoideae</taxon>
        <taxon>Hibiscus</taxon>
    </lineage>
</organism>
<name>A0ABR2QQP0_9ROSI</name>
<comment type="caution">
    <text evidence="2">The sequence shown here is derived from an EMBL/GenBank/DDBJ whole genome shotgun (WGS) entry which is preliminary data.</text>
</comment>
<evidence type="ECO:0000313" key="3">
    <source>
        <dbReference type="Proteomes" id="UP001396334"/>
    </source>
</evidence>
<proteinExistence type="predicted"/>
<accession>A0ABR2QQP0</accession>
<protein>
    <submittedName>
        <fullName evidence="2">Uncharacterized protein</fullName>
    </submittedName>
</protein>
<dbReference type="Proteomes" id="UP001396334">
    <property type="component" value="Unassembled WGS sequence"/>
</dbReference>
<evidence type="ECO:0000313" key="2">
    <source>
        <dbReference type="EMBL" id="KAK9002981.1"/>
    </source>
</evidence>
<keyword evidence="3" id="KW-1185">Reference proteome</keyword>
<reference evidence="2 3" key="1">
    <citation type="journal article" date="2024" name="G3 (Bethesda)">
        <title>Genome assembly of Hibiscus sabdariffa L. provides insights into metabolisms of medicinal natural products.</title>
        <authorList>
            <person name="Kim T."/>
        </authorList>
    </citation>
    <scope>NUCLEOTIDE SEQUENCE [LARGE SCALE GENOMIC DNA]</scope>
    <source>
        <strain evidence="2">TK-2024</strain>
        <tissue evidence="2">Old leaves</tissue>
    </source>
</reference>
<gene>
    <name evidence="2" type="ORF">V6N11_060555</name>
</gene>
<feature type="region of interest" description="Disordered" evidence="1">
    <location>
        <begin position="1"/>
        <end position="41"/>
    </location>
</feature>
<dbReference type="EMBL" id="JBBPBN010000034">
    <property type="protein sequence ID" value="KAK9002981.1"/>
    <property type="molecule type" value="Genomic_DNA"/>
</dbReference>
<sequence length="343" mass="38418">MQKKGSPVSPSLSESFRSEGPTKEVTQQARAGEEAFSEVNIGKQSNHRFVGAVMGKGSSIADRELMGEEPEIVADDTVKSKNRNRMLEGDMKNEKNNVNWAELLFKDESARVETGVGLGSSRNIVGEAGFFNQVLGGPNGAKEGFVDKLDTNPSQRVNLEADIELEVVEDGSSDSEKEKGLYKAERIFFPEIDSKRVNKKRYGSLMHIQGKSISEKERKKRDRAVCKEKLRSKEWDMSELSGRSLSDSDLVYRWEVLTKKAKKALALGKRLGAEIEGNEEGAVRELAFLESRGMGTEVKFNAVRKVIRDQRAEILFLQETKKEAFSELEINKLWVDDQFVMSA</sequence>